<dbReference type="AlphaFoldDB" id="I2FPZ0"/>
<accession>I2FPZ0</accession>
<reference evidence="2 3" key="1">
    <citation type="journal article" date="2012" name="Plant Cell">
        <title>Genome comparison of barley and maize smut fungi reveals targeted loss of RNA silencing components and species-specific presence of transposable elements.</title>
        <authorList>
            <person name="Laurie J.D."/>
            <person name="Ali S."/>
            <person name="Linning R."/>
            <person name="Mannhaupt G."/>
            <person name="Wong P."/>
            <person name="Gueldener U."/>
            <person name="Muensterkoetter M."/>
            <person name="Moore R."/>
            <person name="Kahmann R."/>
            <person name="Bakkeren G."/>
            <person name="Schirawski J."/>
        </authorList>
    </citation>
    <scope>NUCLEOTIDE SEQUENCE [LARGE SCALE GENOMIC DNA]</scope>
    <source>
        <strain evidence="3">Uh4875-4</strain>
    </source>
</reference>
<comment type="caution">
    <text evidence="2">The sequence shown here is derived from an EMBL/GenBank/DDBJ whole genome shotgun (WGS) entry which is preliminary data.</text>
</comment>
<gene>
    <name evidence="2" type="ORF">UHOR_06052</name>
</gene>
<sequence length="90" mass="10094">MVDDTDPQAGTSEAAKRSKRTKKVTIVQQTQTGNTANDDNEIDDNPEDKSDDDDIGKQYSFHTLSKLLEPVPKLTTQNHYSWSAHVKSFL</sequence>
<feature type="region of interest" description="Disordered" evidence="1">
    <location>
        <begin position="1"/>
        <end position="57"/>
    </location>
</feature>
<evidence type="ECO:0000256" key="1">
    <source>
        <dbReference type="SAM" id="MobiDB-lite"/>
    </source>
</evidence>
<name>I2FPZ0_USTHO</name>
<dbReference type="EMBL" id="CAGI01000139">
    <property type="protein sequence ID" value="CCF48983.1"/>
    <property type="molecule type" value="Genomic_DNA"/>
</dbReference>
<feature type="compositionally biased region" description="Acidic residues" evidence="1">
    <location>
        <begin position="38"/>
        <end position="54"/>
    </location>
</feature>
<organism evidence="2 3">
    <name type="scientific">Ustilago hordei</name>
    <name type="common">Barley covered smut fungus</name>
    <dbReference type="NCBI Taxonomy" id="120017"/>
    <lineage>
        <taxon>Eukaryota</taxon>
        <taxon>Fungi</taxon>
        <taxon>Dikarya</taxon>
        <taxon>Basidiomycota</taxon>
        <taxon>Ustilaginomycotina</taxon>
        <taxon>Ustilaginomycetes</taxon>
        <taxon>Ustilaginales</taxon>
        <taxon>Ustilaginaceae</taxon>
        <taxon>Ustilago</taxon>
    </lineage>
</organism>
<dbReference type="Proteomes" id="UP000006174">
    <property type="component" value="Unassembled WGS sequence"/>
</dbReference>
<dbReference type="HOGENOM" id="CLU_138742_0_0_1"/>
<evidence type="ECO:0000313" key="3">
    <source>
        <dbReference type="Proteomes" id="UP000006174"/>
    </source>
</evidence>
<keyword evidence="3" id="KW-1185">Reference proteome</keyword>
<evidence type="ECO:0000313" key="2">
    <source>
        <dbReference type="EMBL" id="CCF48983.1"/>
    </source>
</evidence>
<proteinExistence type="predicted"/>
<protein>
    <submittedName>
        <fullName evidence="2">Uncharacterized protein</fullName>
    </submittedName>
</protein>